<dbReference type="PANTHER" id="PTHR43758">
    <property type="entry name" value="7,8-DIHYDRO-8-OXOGUANINE TRIPHOSPHATASE"/>
    <property type="match status" value="1"/>
</dbReference>
<dbReference type="SUPFAM" id="SSF55811">
    <property type="entry name" value="Nudix"/>
    <property type="match status" value="1"/>
</dbReference>
<dbReference type="Pfam" id="PF00293">
    <property type="entry name" value="NUDIX"/>
    <property type="match status" value="1"/>
</dbReference>
<dbReference type="PRINTS" id="PR00502">
    <property type="entry name" value="NUDIXFAMILY"/>
</dbReference>
<dbReference type="PANTHER" id="PTHR43758:SF2">
    <property type="entry name" value="OXIDIZED PURINE NUCLEOSIDE TRIPHOSPHATE HYDROLASE"/>
    <property type="match status" value="1"/>
</dbReference>
<dbReference type="Gene3D" id="3.90.79.10">
    <property type="entry name" value="Nucleoside Triphosphate Pyrophosphohydrolase"/>
    <property type="match status" value="1"/>
</dbReference>
<evidence type="ECO:0000256" key="3">
    <source>
        <dbReference type="ARBA" id="ARBA00022723"/>
    </source>
</evidence>
<reference evidence="8 9" key="1">
    <citation type="submission" date="2018-01" db="EMBL/GenBank/DDBJ databases">
        <authorList>
            <person name="Gaut B.S."/>
            <person name="Morton B.R."/>
            <person name="Clegg M.T."/>
            <person name="Duvall M.R."/>
        </authorList>
    </citation>
    <scope>NUCLEOTIDE SEQUENCE [LARGE SCALE GENOMIC DNA]</scope>
    <source>
        <strain evidence="8">GP69</strain>
    </source>
</reference>
<dbReference type="Proteomes" id="UP000236311">
    <property type="component" value="Unassembled WGS sequence"/>
</dbReference>
<evidence type="ECO:0000259" key="7">
    <source>
        <dbReference type="PROSITE" id="PS51462"/>
    </source>
</evidence>
<dbReference type="EMBL" id="OFSM01000020">
    <property type="protein sequence ID" value="SOY30842.1"/>
    <property type="molecule type" value="Genomic_DNA"/>
</dbReference>
<comment type="cofactor">
    <cofactor evidence="1">
        <name>Mg(2+)</name>
        <dbReference type="ChEBI" id="CHEBI:18420"/>
    </cofactor>
</comment>
<protein>
    <submittedName>
        <fullName evidence="8">Phosphatase NudJ</fullName>
        <ecNumber evidence="8">3.6.1.-</ecNumber>
    </submittedName>
</protein>
<dbReference type="AlphaFoldDB" id="A0A2K4ZKB1"/>
<keyword evidence="3" id="KW-0479">Metal-binding</keyword>
<dbReference type="CDD" id="cd18875">
    <property type="entry name" value="NUDIX_Hydrolase"/>
    <property type="match status" value="1"/>
</dbReference>
<evidence type="ECO:0000256" key="1">
    <source>
        <dbReference type="ARBA" id="ARBA00001946"/>
    </source>
</evidence>
<dbReference type="GO" id="GO:0005737">
    <property type="term" value="C:cytoplasm"/>
    <property type="evidence" value="ECO:0007669"/>
    <property type="project" value="TreeGrafter"/>
</dbReference>
<comment type="similarity">
    <text evidence="2 6">Belongs to the Nudix hydrolase family.</text>
</comment>
<dbReference type="EC" id="3.6.1.-" evidence="8"/>
<evidence type="ECO:0000256" key="4">
    <source>
        <dbReference type="ARBA" id="ARBA00022801"/>
    </source>
</evidence>
<dbReference type="InterPro" id="IPR020476">
    <property type="entry name" value="Nudix_hydrolase"/>
</dbReference>
<evidence type="ECO:0000256" key="2">
    <source>
        <dbReference type="ARBA" id="ARBA00005582"/>
    </source>
</evidence>
<evidence type="ECO:0000313" key="8">
    <source>
        <dbReference type="EMBL" id="SOY30842.1"/>
    </source>
</evidence>
<dbReference type="PROSITE" id="PS00893">
    <property type="entry name" value="NUDIX_BOX"/>
    <property type="match status" value="1"/>
</dbReference>
<dbReference type="GO" id="GO:0016818">
    <property type="term" value="F:hydrolase activity, acting on acid anhydrides, in phosphorus-containing anhydrides"/>
    <property type="evidence" value="ECO:0007669"/>
    <property type="project" value="TreeGrafter"/>
</dbReference>
<accession>A0A2K4ZKB1</accession>
<dbReference type="InterPro" id="IPR020084">
    <property type="entry name" value="NUDIX_hydrolase_CS"/>
</dbReference>
<organism evidence="8 9">
    <name type="scientific">Acetatifactor muris</name>
    <dbReference type="NCBI Taxonomy" id="879566"/>
    <lineage>
        <taxon>Bacteria</taxon>
        <taxon>Bacillati</taxon>
        <taxon>Bacillota</taxon>
        <taxon>Clostridia</taxon>
        <taxon>Lachnospirales</taxon>
        <taxon>Lachnospiraceae</taxon>
        <taxon>Acetatifactor</taxon>
    </lineage>
</organism>
<dbReference type="InterPro" id="IPR015797">
    <property type="entry name" value="NUDIX_hydrolase-like_dom_sf"/>
</dbReference>
<dbReference type="OrthoDB" id="9788922at2"/>
<keyword evidence="9" id="KW-1185">Reference proteome</keyword>
<evidence type="ECO:0000256" key="6">
    <source>
        <dbReference type="RuleBase" id="RU003476"/>
    </source>
</evidence>
<dbReference type="GO" id="GO:0046872">
    <property type="term" value="F:metal ion binding"/>
    <property type="evidence" value="ECO:0007669"/>
    <property type="project" value="UniProtKB-KW"/>
</dbReference>
<dbReference type="PROSITE" id="PS51462">
    <property type="entry name" value="NUDIX"/>
    <property type="match status" value="1"/>
</dbReference>
<proteinExistence type="inferred from homology"/>
<keyword evidence="4 6" id="KW-0378">Hydrolase</keyword>
<evidence type="ECO:0000313" key="9">
    <source>
        <dbReference type="Proteomes" id="UP000236311"/>
    </source>
</evidence>
<feature type="domain" description="Nudix hydrolase" evidence="7">
    <location>
        <begin position="6"/>
        <end position="128"/>
    </location>
</feature>
<gene>
    <name evidence="8" type="primary">nudJ</name>
    <name evidence="8" type="ORF">AMURIS_03573</name>
</gene>
<sequence length="149" mass="17353">MQRTENAELTVLCLIHRNDNYLLQNRLKDDWKGWTLPGGHIEKNESIIDAVIREMKEETGLDIQNPKLCGIKQFPIENGRYIVFLFHTDEFLGEVTSSEEGEMVWVKKSDLSKMNTVNDLPPLLQVMEDDNLTEFQYVIENGKWNVIIK</sequence>
<dbReference type="RefSeq" id="WP_103240864.1">
    <property type="nucleotide sequence ID" value="NZ_JANJZD010000020.1"/>
</dbReference>
<keyword evidence="5" id="KW-0460">Magnesium</keyword>
<evidence type="ECO:0000256" key="5">
    <source>
        <dbReference type="ARBA" id="ARBA00022842"/>
    </source>
</evidence>
<name>A0A2K4ZKB1_9FIRM</name>
<dbReference type="InterPro" id="IPR000086">
    <property type="entry name" value="NUDIX_hydrolase_dom"/>
</dbReference>